<dbReference type="EMBL" id="BQNB010010154">
    <property type="protein sequence ID" value="GJS73444.1"/>
    <property type="molecule type" value="Genomic_DNA"/>
</dbReference>
<sequence length="82" mass="9645">MCMLPWLLDTIEEDSTVTYTEAPPSHDYVPVLSTHLHQILFLCLEDDKDLEKDPADYPTDRDDEEEEEPFEDDADKEDEDRE</sequence>
<comment type="caution">
    <text evidence="2">The sequence shown here is derived from an EMBL/GenBank/DDBJ whole genome shotgun (WGS) entry which is preliminary data.</text>
</comment>
<reference evidence="2" key="1">
    <citation type="journal article" date="2022" name="Int. J. Mol. Sci.">
        <title>Draft Genome of Tanacetum Coccineum: Genomic Comparison of Closely Related Tanacetum-Family Plants.</title>
        <authorList>
            <person name="Yamashiro T."/>
            <person name="Shiraishi A."/>
            <person name="Nakayama K."/>
            <person name="Satake H."/>
        </authorList>
    </citation>
    <scope>NUCLEOTIDE SEQUENCE</scope>
</reference>
<name>A0ABQ4Y6Z9_9ASTR</name>
<gene>
    <name evidence="2" type="ORF">Tco_0706285</name>
</gene>
<feature type="compositionally biased region" description="Acidic residues" evidence="1">
    <location>
        <begin position="61"/>
        <end position="82"/>
    </location>
</feature>
<evidence type="ECO:0000256" key="1">
    <source>
        <dbReference type="SAM" id="MobiDB-lite"/>
    </source>
</evidence>
<dbReference type="Proteomes" id="UP001151760">
    <property type="component" value="Unassembled WGS sequence"/>
</dbReference>
<reference evidence="2" key="2">
    <citation type="submission" date="2022-01" db="EMBL/GenBank/DDBJ databases">
        <authorList>
            <person name="Yamashiro T."/>
            <person name="Shiraishi A."/>
            <person name="Satake H."/>
            <person name="Nakayama K."/>
        </authorList>
    </citation>
    <scope>NUCLEOTIDE SEQUENCE</scope>
</reference>
<protein>
    <submittedName>
        <fullName evidence="2">Uncharacterized protein</fullName>
    </submittedName>
</protein>
<feature type="compositionally biased region" description="Basic and acidic residues" evidence="1">
    <location>
        <begin position="49"/>
        <end position="60"/>
    </location>
</feature>
<proteinExistence type="predicted"/>
<organism evidence="2 3">
    <name type="scientific">Tanacetum coccineum</name>
    <dbReference type="NCBI Taxonomy" id="301880"/>
    <lineage>
        <taxon>Eukaryota</taxon>
        <taxon>Viridiplantae</taxon>
        <taxon>Streptophyta</taxon>
        <taxon>Embryophyta</taxon>
        <taxon>Tracheophyta</taxon>
        <taxon>Spermatophyta</taxon>
        <taxon>Magnoliopsida</taxon>
        <taxon>eudicotyledons</taxon>
        <taxon>Gunneridae</taxon>
        <taxon>Pentapetalae</taxon>
        <taxon>asterids</taxon>
        <taxon>campanulids</taxon>
        <taxon>Asterales</taxon>
        <taxon>Asteraceae</taxon>
        <taxon>Asteroideae</taxon>
        <taxon>Anthemideae</taxon>
        <taxon>Anthemidinae</taxon>
        <taxon>Tanacetum</taxon>
    </lineage>
</organism>
<keyword evidence="3" id="KW-1185">Reference proteome</keyword>
<feature type="region of interest" description="Disordered" evidence="1">
    <location>
        <begin position="48"/>
        <end position="82"/>
    </location>
</feature>
<evidence type="ECO:0000313" key="3">
    <source>
        <dbReference type="Proteomes" id="UP001151760"/>
    </source>
</evidence>
<evidence type="ECO:0000313" key="2">
    <source>
        <dbReference type="EMBL" id="GJS73444.1"/>
    </source>
</evidence>
<accession>A0ABQ4Y6Z9</accession>